<reference evidence="2" key="1">
    <citation type="submission" date="2022-06" db="EMBL/GenBank/DDBJ databases">
        <title>Alkalicoccobacillus porphyridii sp. nov., isolated from a marine red alga, Porphyridium purpureum and reclassification of Shouchella plakortidis and Shouchella gibsonii as Alkalicoccobacillus plakortidis comb. nov. and Alkalicoccobacillus gibsonii comb. nov.</title>
        <authorList>
            <person name="Kim K.H."/>
            <person name="Lee J.K."/>
            <person name="Han D.M."/>
            <person name="Baek J.H."/>
            <person name="Jeon C.O."/>
        </authorList>
    </citation>
    <scope>NUCLEOTIDE SEQUENCE</scope>
    <source>
        <strain evidence="2">DSM 19153</strain>
    </source>
</reference>
<dbReference type="EMBL" id="JAMQJY010000002">
    <property type="protein sequence ID" value="MCM2676877.1"/>
    <property type="molecule type" value="Genomic_DNA"/>
</dbReference>
<feature type="transmembrane region" description="Helical" evidence="1">
    <location>
        <begin position="67"/>
        <end position="84"/>
    </location>
</feature>
<dbReference type="RefSeq" id="WP_251610031.1">
    <property type="nucleotide sequence ID" value="NZ_JAMQJY010000002.1"/>
</dbReference>
<organism evidence="2 3">
    <name type="scientific">Alkalicoccobacillus plakortidis</name>
    <dbReference type="NCBI Taxonomy" id="444060"/>
    <lineage>
        <taxon>Bacteria</taxon>
        <taxon>Bacillati</taxon>
        <taxon>Bacillota</taxon>
        <taxon>Bacilli</taxon>
        <taxon>Bacillales</taxon>
        <taxon>Bacillaceae</taxon>
        <taxon>Alkalicoccobacillus</taxon>
    </lineage>
</organism>
<comment type="caution">
    <text evidence="2">The sequence shown here is derived from an EMBL/GenBank/DDBJ whole genome shotgun (WGS) entry which is preliminary data.</text>
</comment>
<keyword evidence="1" id="KW-1133">Transmembrane helix</keyword>
<keyword evidence="3" id="KW-1185">Reference proteome</keyword>
<keyword evidence="1" id="KW-0472">Membrane</keyword>
<proteinExistence type="predicted"/>
<feature type="transmembrane region" description="Helical" evidence="1">
    <location>
        <begin position="38"/>
        <end position="58"/>
    </location>
</feature>
<name>A0ABT0XLT7_9BACI</name>
<keyword evidence="1" id="KW-0812">Transmembrane</keyword>
<accession>A0ABT0XLT7</accession>
<gene>
    <name evidence="2" type="ORF">NDM98_16440</name>
</gene>
<evidence type="ECO:0000256" key="1">
    <source>
        <dbReference type="SAM" id="Phobius"/>
    </source>
</evidence>
<dbReference type="Proteomes" id="UP001203665">
    <property type="component" value="Unassembled WGS sequence"/>
</dbReference>
<sequence length="89" mass="10285">MRFLKGIMIFLGVIVVSLSVFRFVSLSRLGPGESINPWYTISSYLIIAITLSLLLIVFQKEQKHNKLLLLGWILPLWFVVDAIYEMTRL</sequence>
<evidence type="ECO:0000313" key="3">
    <source>
        <dbReference type="Proteomes" id="UP001203665"/>
    </source>
</evidence>
<feature type="transmembrane region" description="Helical" evidence="1">
    <location>
        <begin position="7"/>
        <end position="26"/>
    </location>
</feature>
<evidence type="ECO:0000313" key="2">
    <source>
        <dbReference type="EMBL" id="MCM2676877.1"/>
    </source>
</evidence>
<protein>
    <submittedName>
        <fullName evidence="2">Uncharacterized protein</fullName>
    </submittedName>
</protein>